<proteinExistence type="inferred from homology"/>
<evidence type="ECO:0000313" key="4">
    <source>
        <dbReference type="Ensembl" id="ENSOSUP00000005711.1"/>
    </source>
</evidence>
<feature type="region of interest" description="Disordered" evidence="3">
    <location>
        <begin position="679"/>
        <end position="698"/>
    </location>
</feature>
<protein>
    <submittedName>
        <fullName evidence="4">Dishevelled binding antagonist of beta catenin 2</fullName>
    </submittedName>
</protein>
<organism evidence="4 5">
    <name type="scientific">Otus sunia</name>
    <name type="common">Oriental scops-owl</name>
    <dbReference type="NCBI Taxonomy" id="257818"/>
    <lineage>
        <taxon>Eukaryota</taxon>
        <taxon>Metazoa</taxon>
        <taxon>Chordata</taxon>
        <taxon>Craniata</taxon>
        <taxon>Vertebrata</taxon>
        <taxon>Euteleostomi</taxon>
        <taxon>Archelosauria</taxon>
        <taxon>Archosauria</taxon>
        <taxon>Dinosauria</taxon>
        <taxon>Saurischia</taxon>
        <taxon>Theropoda</taxon>
        <taxon>Coelurosauria</taxon>
        <taxon>Aves</taxon>
        <taxon>Neognathae</taxon>
        <taxon>Neoaves</taxon>
        <taxon>Telluraves</taxon>
        <taxon>Strigiformes</taxon>
        <taxon>Strigidae</taxon>
        <taxon>Otus</taxon>
    </lineage>
</organism>
<reference evidence="4" key="1">
    <citation type="submission" date="2025-08" db="UniProtKB">
        <authorList>
            <consortium name="Ensembl"/>
        </authorList>
    </citation>
    <scope>IDENTIFICATION</scope>
</reference>
<comment type="similarity">
    <text evidence="1">Belongs to the dapper family.</text>
</comment>
<accession>A0A8C8AHR4</accession>
<dbReference type="PANTHER" id="PTHR15919:SF13">
    <property type="entry name" value="DAPPER HOMOLOG 2"/>
    <property type="match status" value="1"/>
</dbReference>
<dbReference type="GO" id="GO:1900108">
    <property type="term" value="P:negative regulation of nodal signaling pathway"/>
    <property type="evidence" value="ECO:0007669"/>
    <property type="project" value="TreeGrafter"/>
</dbReference>
<feature type="region of interest" description="Disordered" evidence="3">
    <location>
        <begin position="592"/>
        <end position="612"/>
    </location>
</feature>
<dbReference type="PANTHER" id="PTHR15919">
    <property type="entry name" value="DAPPER-RELATED"/>
    <property type="match status" value="1"/>
</dbReference>
<sequence>MPPSPCIKCVEISCHKTCKQNFKQNRCHNWYSSRLRRQDVGLKSHLDQLDQRISELKLDVSKTSSEYLDSDSRPSSGFYDLSDGGSCSLSNSCTSVYSESISSSHASLLPGSQHPKARLSVFDYRPKSADETTVHTTSFQQQGTYVSDGCRIIASTDISGTPARSRPRPVSTGDLERVIPADTRFQKETDPKSMLPLCHAGDTHLLSMDPKFQNDLVSKNGIDVYPYPSPLHAVALQSPLFSLVGTSPEADLQAPPSKPVPSVTGPSLIRTRPATEAKPGGYINKLLQLTRCKGNNRADASEWVSTKSQPATTHQRLIITPSTGGVKINSSSSQLEKQVSSLESNKAEGKLQREVPEGECAKQQETMHCMNEEQLSARPDTEPSAVNSCYPAKSAARGSPLAETTESSVEHSSSLARSEFVHAQFVPAESHQVRVKFASSKTKAVKIKRRNSERVLRPGKQAFCMEKARVSHGPGRLPAEWNQPQRPHGAKGLVRRPSYSGEVTGRSCSESSLFPVQVRLPTVPSRPELYRASANALYSLEAGCIDTANKKKQRKWQSTVEISAKAHLAGLSSSFGLGAPRQPARRAGVLRTVSMRARSKSQRHGGYAKSESDHSEYSAECASLFHSTIAETSEGEVSDFTTNRFGDSESSESDSDGSSNSSSFALDYDEGDESELIWPEGSVRQSGNVEASSKPLPPVPKICRIKASKALKKKIRRFQPASLKVMTMV</sequence>
<dbReference type="GO" id="GO:0005737">
    <property type="term" value="C:cytoplasm"/>
    <property type="evidence" value="ECO:0007669"/>
    <property type="project" value="TreeGrafter"/>
</dbReference>
<keyword evidence="5" id="KW-1185">Reference proteome</keyword>
<name>A0A8C8AHR4_9STRI</name>
<feature type="region of interest" description="Disordered" evidence="3">
    <location>
        <begin position="250"/>
        <end position="276"/>
    </location>
</feature>
<dbReference type="Proteomes" id="UP000694552">
    <property type="component" value="Unplaced"/>
</dbReference>
<evidence type="ECO:0000256" key="3">
    <source>
        <dbReference type="SAM" id="MobiDB-lite"/>
    </source>
</evidence>
<dbReference type="InterPro" id="IPR024843">
    <property type="entry name" value="Dapper"/>
</dbReference>
<dbReference type="AlphaFoldDB" id="A0A8C8AHR4"/>
<dbReference type="Ensembl" id="ENSOSUT00000005920.1">
    <property type="protein sequence ID" value="ENSOSUP00000005711.1"/>
    <property type="gene ID" value="ENSOSUG00000004266.1"/>
</dbReference>
<feature type="region of interest" description="Disordered" evidence="3">
    <location>
        <begin position="636"/>
        <end position="666"/>
    </location>
</feature>
<feature type="region of interest" description="Disordered" evidence="3">
    <location>
        <begin position="374"/>
        <end position="410"/>
    </location>
</feature>
<evidence type="ECO:0000256" key="1">
    <source>
        <dbReference type="ARBA" id="ARBA00010807"/>
    </source>
</evidence>
<evidence type="ECO:0000313" key="5">
    <source>
        <dbReference type="Proteomes" id="UP000694552"/>
    </source>
</evidence>
<feature type="region of interest" description="Disordered" evidence="3">
    <location>
        <begin position="475"/>
        <end position="501"/>
    </location>
</feature>
<evidence type="ECO:0000256" key="2">
    <source>
        <dbReference type="ARBA" id="ARBA00023054"/>
    </source>
</evidence>
<dbReference type="Pfam" id="PF15268">
    <property type="entry name" value="Dapper"/>
    <property type="match status" value="2"/>
</dbReference>
<reference evidence="4" key="2">
    <citation type="submission" date="2025-09" db="UniProtKB">
        <authorList>
            <consortium name="Ensembl"/>
        </authorList>
    </citation>
    <scope>IDENTIFICATION</scope>
</reference>
<keyword evidence="2" id="KW-0175">Coiled coil</keyword>